<organism evidence="2 3">
    <name type="scientific">Symbiodinium natans</name>
    <dbReference type="NCBI Taxonomy" id="878477"/>
    <lineage>
        <taxon>Eukaryota</taxon>
        <taxon>Sar</taxon>
        <taxon>Alveolata</taxon>
        <taxon>Dinophyceae</taxon>
        <taxon>Suessiales</taxon>
        <taxon>Symbiodiniaceae</taxon>
        <taxon>Symbiodinium</taxon>
    </lineage>
</organism>
<dbReference type="Pfam" id="PF12077">
    <property type="entry name" value="DUF3556"/>
    <property type="match status" value="1"/>
</dbReference>
<sequence>MSCSCQAASREFRQAFLFSGVFGFLFLQAFSMGCSGAPMTMQSKRSALNHSSPYLASPLPPLSHSFKWPSPGGQEELSSTKLAVSMREMCSHRVSCTNLHNHIPKPVPFCVALSNSRVCVCRSHAPRDVGTLQSMALFSHATSSMGTGPKTSDCLWWWKQAPIGLRPQQEEHFLECSLKERTHLAGELSAVSGIFPPWVYCYHGVRLLLYAGSCSLHAFYAVACCGSTARGLLSAFARATLWTALLEICGFCNMTGPLGRGQGCLEPLWHRLTAGTLKQPLLPYLPRKRGLADQLLFVLYLGSASCFLASSRALDESLVELRLTLLLLMLLCLVDRTAYTGSCGAYYFPLLFCLAAGGEASGAAGCQLVQLAHLFMPGVAKMGPWFPHVLPSMVGICPFLPHFLKENMFKRDSGGQLQLLRPSLVADIASACVVFLEIVCPVLLVCPWERLQVTGVVLAVFVHLSIVFLMPPGAVGEWNLFNAASTVYLFGMVGSMQPSTFASPFVIVVVLTVFGGPLLANLRPDAVGNHFALRKYTGNHPYHAFLIRRSAVHKMHSFKTFAPLVAGPPSAHAELLTRAALHSLIRGRLNLRRALDILVAALPSDSSDNGRLDGVVWFDLGFLLSQTLLDVSFLDEGLLTELRQTGFGPRELYSFRISSFPTFMAWPHRAPWELLDVGAGLKVASGHVSADETFAFDTGASMPLLSELQQDALQPAAKSSVHA</sequence>
<feature type="transmembrane region" description="Helical" evidence="1">
    <location>
        <begin position="385"/>
        <end position="404"/>
    </location>
</feature>
<dbReference type="OrthoDB" id="429221at2759"/>
<dbReference type="AlphaFoldDB" id="A0A812G9L2"/>
<evidence type="ECO:0000313" key="3">
    <source>
        <dbReference type="Proteomes" id="UP000604046"/>
    </source>
</evidence>
<feature type="transmembrane region" description="Helical" evidence="1">
    <location>
        <begin position="424"/>
        <end position="445"/>
    </location>
</feature>
<proteinExistence type="predicted"/>
<comment type="caution">
    <text evidence="2">The sequence shown here is derived from an EMBL/GenBank/DDBJ whole genome shotgun (WGS) entry which is preliminary data.</text>
</comment>
<keyword evidence="1" id="KW-0812">Transmembrane</keyword>
<dbReference type="EMBL" id="CAJNDS010000011">
    <property type="protein sequence ID" value="CAE6915902.1"/>
    <property type="molecule type" value="Genomic_DNA"/>
</dbReference>
<keyword evidence="1" id="KW-1133">Transmembrane helix</keyword>
<evidence type="ECO:0000256" key="1">
    <source>
        <dbReference type="SAM" id="Phobius"/>
    </source>
</evidence>
<feature type="transmembrane region" description="Helical" evidence="1">
    <location>
        <begin position="501"/>
        <end position="520"/>
    </location>
</feature>
<keyword evidence="1" id="KW-0472">Membrane</keyword>
<dbReference type="InterPro" id="IPR021941">
    <property type="entry name" value="DUF3556_TM"/>
</dbReference>
<feature type="transmembrane region" description="Helical" evidence="1">
    <location>
        <begin position="451"/>
        <end position="471"/>
    </location>
</feature>
<protein>
    <submittedName>
        <fullName evidence="2">UBP19 protein</fullName>
    </submittedName>
</protein>
<accession>A0A812G9L2</accession>
<keyword evidence="3" id="KW-1185">Reference proteome</keyword>
<evidence type="ECO:0000313" key="2">
    <source>
        <dbReference type="EMBL" id="CAE6915902.1"/>
    </source>
</evidence>
<reference evidence="2" key="1">
    <citation type="submission" date="2021-02" db="EMBL/GenBank/DDBJ databases">
        <authorList>
            <person name="Dougan E. K."/>
            <person name="Rhodes N."/>
            <person name="Thang M."/>
            <person name="Chan C."/>
        </authorList>
    </citation>
    <scope>NUCLEOTIDE SEQUENCE</scope>
</reference>
<dbReference type="Proteomes" id="UP000604046">
    <property type="component" value="Unassembled WGS sequence"/>
</dbReference>
<name>A0A812G9L2_9DINO</name>
<gene>
    <name evidence="2" type="primary">UBP19</name>
    <name evidence="2" type="ORF">SNAT2548_LOCUS274</name>
</gene>